<accession>A0A1D2ML17</accession>
<dbReference type="SUPFAM" id="SSF51735">
    <property type="entry name" value="NAD(P)-binding Rossmann-fold domains"/>
    <property type="match status" value="1"/>
</dbReference>
<evidence type="ECO:0000256" key="3">
    <source>
        <dbReference type="ARBA" id="ARBA00022857"/>
    </source>
</evidence>
<evidence type="ECO:0000256" key="1">
    <source>
        <dbReference type="ARBA" id="ARBA00006484"/>
    </source>
</evidence>
<dbReference type="PRINTS" id="PR00081">
    <property type="entry name" value="GDHRDH"/>
</dbReference>
<proteinExistence type="inferred from homology"/>
<reference evidence="6 7" key="1">
    <citation type="journal article" date="2016" name="Genome Biol. Evol.">
        <title>Gene Family Evolution Reflects Adaptation to Soil Environmental Stressors in the Genome of the Collembolan Orchesella cincta.</title>
        <authorList>
            <person name="Faddeeva-Vakhrusheva A."/>
            <person name="Derks M.F."/>
            <person name="Anvar S.Y."/>
            <person name="Agamennone V."/>
            <person name="Suring W."/>
            <person name="Smit S."/>
            <person name="van Straalen N.M."/>
            <person name="Roelofs D."/>
        </authorList>
    </citation>
    <scope>NUCLEOTIDE SEQUENCE [LARGE SCALE GENOMIC DNA]</scope>
    <source>
        <tissue evidence="6">Mixed pool</tissue>
    </source>
</reference>
<comment type="similarity">
    <text evidence="1 5">Belongs to the short-chain dehydrogenases/reductases (SDR) family.</text>
</comment>
<dbReference type="Gene3D" id="3.40.50.720">
    <property type="entry name" value="NAD(P)-binding Rossmann-like Domain"/>
    <property type="match status" value="1"/>
</dbReference>
<dbReference type="PROSITE" id="PS00061">
    <property type="entry name" value="ADH_SHORT"/>
    <property type="match status" value="1"/>
</dbReference>
<sequence>MSMSTQTAFVGKKCLVTGAGRGIGRAIVAELYARGATVYALSKNPSNLESLKKDFPNVIPICVDLSNWEEVKKVVEPLEALDVLINNAGINEPCTFLEITGESFDRVFNINLKAVMQISQIVAKKMIERGEGGSIINMSSMCSVRPLPRAGIYTCAKAGLDMLTKVMAVDLGPYKIRVNSVNPALVMTDMTAPVRPEPNEEENEIIYNILQRIPTGVFFVPVSDVVNTTLFLASDETSQINGQCLAVDGGYLAT</sequence>
<dbReference type="InterPro" id="IPR020904">
    <property type="entry name" value="Sc_DH/Rdtase_CS"/>
</dbReference>
<comment type="subunit">
    <text evidence="2">Homotetramer.</text>
</comment>
<dbReference type="OrthoDB" id="1393670at2759"/>
<dbReference type="FunFam" id="3.40.50.720:FF:000084">
    <property type="entry name" value="Short-chain dehydrogenase reductase"/>
    <property type="match status" value="1"/>
</dbReference>
<gene>
    <name evidence="6" type="ORF">Ocin01_12969</name>
</gene>
<dbReference type="PRINTS" id="PR00080">
    <property type="entry name" value="SDRFAMILY"/>
</dbReference>
<dbReference type="InterPro" id="IPR036291">
    <property type="entry name" value="NAD(P)-bd_dom_sf"/>
</dbReference>
<protein>
    <submittedName>
        <fullName evidence="6">L-xylulose reductase</fullName>
    </submittedName>
</protein>
<keyword evidence="7" id="KW-1185">Reference proteome</keyword>
<evidence type="ECO:0000256" key="2">
    <source>
        <dbReference type="ARBA" id="ARBA00011881"/>
    </source>
</evidence>
<evidence type="ECO:0000313" key="7">
    <source>
        <dbReference type="Proteomes" id="UP000094527"/>
    </source>
</evidence>
<dbReference type="InterPro" id="IPR002347">
    <property type="entry name" value="SDR_fam"/>
</dbReference>
<name>A0A1D2ML17_ORCCI</name>
<dbReference type="STRING" id="48709.A0A1D2ML17"/>
<evidence type="ECO:0000313" key="6">
    <source>
        <dbReference type="EMBL" id="ODM93717.1"/>
    </source>
</evidence>
<dbReference type="GO" id="GO:0005997">
    <property type="term" value="P:xylulose metabolic process"/>
    <property type="evidence" value="ECO:0007669"/>
    <property type="project" value="TreeGrafter"/>
</dbReference>
<keyword evidence="4" id="KW-0560">Oxidoreductase</keyword>
<dbReference type="GO" id="GO:0006006">
    <property type="term" value="P:glucose metabolic process"/>
    <property type="evidence" value="ECO:0007669"/>
    <property type="project" value="TreeGrafter"/>
</dbReference>
<dbReference type="GO" id="GO:0004090">
    <property type="term" value="F:carbonyl reductase (NADPH) activity"/>
    <property type="evidence" value="ECO:0007669"/>
    <property type="project" value="TreeGrafter"/>
</dbReference>
<dbReference type="Pfam" id="PF00106">
    <property type="entry name" value="adh_short"/>
    <property type="match status" value="1"/>
</dbReference>
<dbReference type="GO" id="GO:0050038">
    <property type="term" value="F:L-xylulose reductase (NADPH) activity"/>
    <property type="evidence" value="ECO:0007669"/>
    <property type="project" value="TreeGrafter"/>
</dbReference>
<dbReference type="OMA" id="SWKDEIM"/>
<comment type="caution">
    <text evidence="6">The sequence shown here is derived from an EMBL/GenBank/DDBJ whole genome shotgun (WGS) entry which is preliminary data.</text>
</comment>
<dbReference type="Proteomes" id="UP000094527">
    <property type="component" value="Unassembled WGS sequence"/>
</dbReference>
<dbReference type="PANTHER" id="PTHR44252:SF3">
    <property type="entry name" value="D-ERYTHRULOSE REDUCTASE-RELATED"/>
    <property type="match status" value="1"/>
</dbReference>
<keyword evidence="3" id="KW-0521">NADP</keyword>
<dbReference type="EMBL" id="LJIJ01000929">
    <property type="protein sequence ID" value="ODM93717.1"/>
    <property type="molecule type" value="Genomic_DNA"/>
</dbReference>
<dbReference type="PANTHER" id="PTHR44252">
    <property type="entry name" value="D-ERYTHRULOSE REDUCTASE"/>
    <property type="match status" value="1"/>
</dbReference>
<evidence type="ECO:0000256" key="5">
    <source>
        <dbReference type="RuleBase" id="RU000363"/>
    </source>
</evidence>
<organism evidence="6 7">
    <name type="scientific">Orchesella cincta</name>
    <name type="common">Springtail</name>
    <name type="synonym">Podura cincta</name>
    <dbReference type="NCBI Taxonomy" id="48709"/>
    <lineage>
        <taxon>Eukaryota</taxon>
        <taxon>Metazoa</taxon>
        <taxon>Ecdysozoa</taxon>
        <taxon>Arthropoda</taxon>
        <taxon>Hexapoda</taxon>
        <taxon>Collembola</taxon>
        <taxon>Entomobryomorpha</taxon>
        <taxon>Entomobryoidea</taxon>
        <taxon>Orchesellidae</taxon>
        <taxon>Orchesellinae</taxon>
        <taxon>Orchesella</taxon>
    </lineage>
</organism>
<dbReference type="InterPro" id="IPR051737">
    <property type="entry name" value="L-xylulose/Carbonyl_redctase"/>
</dbReference>
<evidence type="ECO:0000256" key="4">
    <source>
        <dbReference type="ARBA" id="ARBA00023002"/>
    </source>
</evidence>
<dbReference type="AlphaFoldDB" id="A0A1D2ML17"/>